<dbReference type="CDD" id="cd00130">
    <property type="entry name" value="PAS"/>
    <property type="match status" value="1"/>
</dbReference>
<protein>
    <recommendedName>
        <fullName evidence="2">diguanylate cyclase</fullName>
        <ecNumber evidence="2">2.7.7.65</ecNumber>
    </recommendedName>
</protein>
<feature type="transmembrane region" description="Helical" evidence="4">
    <location>
        <begin position="121"/>
        <end position="138"/>
    </location>
</feature>
<dbReference type="InterPro" id="IPR000160">
    <property type="entry name" value="GGDEF_dom"/>
</dbReference>
<dbReference type="Pfam" id="PF00990">
    <property type="entry name" value="GGDEF"/>
    <property type="match status" value="1"/>
</dbReference>
<evidence type="ECO:0000256" key="2">
    <source>
        <dbReference type="ARBA" id="ARBA00012528"/>
    </source>
</evidence>
<evidence type="ECO:0000256" key="4">
    <source>
        <dbReference type="SAM" id="Phobius"/>
    </source>
</evidence>
<dbReference type="PROSITE" id="PS50887">
    <property type="entry name" value="GGDEF"/>
    <property type="match status" value="1"/>
</dbReference>
<keyword evidence="4" id="KW-1133">Transmembrane helix</keyword>
<dbReference type="GO" id="GO:1902201">
    <property type="term" value="P:negative regulation of bacterial-type flagellum-dependent cell motility"/>
    <property type="evidence" value="ECO:0007669"/>
    <property type="project" value="TreeGrafter"/>
</dbReference>
<feature type="domain" description="GGDEF" evidence="6">
    <location>
        <begin position="328"/>
        <end position="456"/>
    </location>
</feature>
<comment type="cofactor">
    <cofactor evidence="1">
        <name>Mg(2+)</name>
        <dbReference type="ChEBI" id="CHEBI:18420"/>
    </cofactor>
</comment>
<dbReference type="PANTHER" id="PTHR45138">
    <property type="entry name" value="REGULATORY COMPONENTS OF SENSORY TRANSDUCTION SYSTEM"/>
    <property type="match status" value="1"/>
</dbReference>
<organism evidence="7 8">
    <name type="scientific">Thiomicrorhabdus xiamenensis</name>
    <dbReference type="NCBI Taxonomy" id="2739063"/>
    <lineage>
        <taxon>Bacteria</taxon>
        <taxon>Pseudomonadati</taxon>
        <taxon>Pseudomonadota</taxon>
        <taxon>Gammaproteobacteria</taxon>
        <taxon>Thiotrichales</taxon>
        <taxon>Piscirickettsiaceae</taxon>
        <taxon>Thiomicrorhabdus</taxon>
    </lineage>
</organism>
<feature type="transmembrane region" description="Helical" evidence="4">
    <location>
        <begin position="150"/>
        <end position="168"/>
    </location>
</feature>
<dbReference type="InterPro" id="IPR050469">
    <property type="entry name" value="Diguanylate_Cyclase"/>
</dbReference>
<keyword evidence="4" id="KW-0472">Membrane</keyword>
<feature type="transmembrane region" description="Helical" evidence="4">
    <location>
        <begin position="21"/>
        <end position="40"/>
    </location>
</feature>
<dbReference type="SUPFAM" id="SSF55073">
    <property type="entry name" value="Nucleotide cyclase"/>
    <property type="match status" value="1"/>
</dbReference>
<accession>A0A7D4TFK8</accession>
<comment type="catalytic activity">
    <reaction evidence="3">
        <text>2 GTP = 3',3'-c-di-GMP + 2 diphosphate</text>
        <dbReference type="Rhea" id="RHEA:24898"/>
        <dbReference type="ChEBI" id="CHEBI:33019"/>
        <dbReference type="ChEBI" id="CHEBI:37565"/>
        <dbReference type="ChEBI" id="CHEBI:58805"/>
        <dbReference type="EC" id="2.7.7.65"/>
    </reaction>
</comment>
<evidence type="ECO:0000256" key="3">
    <source>
        <dbReference type="ARBA" id="ARBA00034247"/>
    </source>
</evidence>
<evidence type="ECO:0000259" key="5">
    <source>
        <dbReference type="PROSITE" id="PS50112"/>
    </source>
</evidence>
<feature type="domain" description="PAS" evidence="5">
    <location>
        <begin position="180"/>
        <end position="226"/>
    </location>
</feature>
<dbReference type="NCBIfam" id="TIGR00254">
    <property type="entry name" value="GGDEF"/>
    <property type="match status" value="1"/>
</dbReference>
<keyword evidence="4" id="KW-0812">Transmembrane</keyword>
<gene>
    <name evidence="7" type="ORF">HQN79_04975</name>
</gene>
<dbReference type="RefSeq" id="WP_173284646.1">
    <property type="nucleotide sequence ID" value="NZ_CP054020.1"/>
</dbReference>
<dbReference type="InterPro" id="IPR029787">
    <property type="entry name" value="Nucleotide_cyclase"/>
</dbReference>
<evidence type="ECO:0000313" key="8">
    <source>
        <dbReference type="Proteomes" id="UP000504724"/>
    </source>
</evidence>
<keyword evidence="8" id="KW-1185">Reference proteome</keyword>
<dbReference type="AlphaFoldDB" id="A0A7D4TFK8"/>
<dbReference type="InterPro" id="IPR043128">
    <property type="entry name" value="Rev_trsase/Diguanyl_cyclase"/>
</dbReference>
<dbReference type="EMBL" id="CP054020">
    <property type="protein sequence ID" value="QKI88968.1"/>
    <property type="molecule type" value="Genomic_DNA"/>
</dbReference>
<dbReference type="GO" id="GO:0043709">
    <property type="term" value="P:cell adhesion involved in single-species biofilm formation"/>
    <property type="evidence" value="ECO:0007669"/>
    <property type="project" value="TreeGrafter"/>
</dbReference>
<dbReference type="Gene3D" id="3.30.70.270">
    <property type="match status" value="1"/>
</dbReference>
<dbReference type="GO" id="GO:0005886">
    <property type="term" value="C:plasma membrane"/>
    <property type="evidence" value="ECO:0007669"/>
    <property type="project" value="TreeGrafter"/>
</dbReference>
<dbReference type="SUPFAM" id="SSF55785">
    <property type="entry name" value="PYP-like sensor domain (PAS domain)"/>
    <property type="match status" value="1"/>
</dbReference>
<evidence type="ECO:0000256" key="1">
    <source>
        <dbReference type="ARBA" id="ARBA00001946"/>
    </source>
</evidence>
<dbReference type="InterPro" id="IPR035965">
    <property type="entry name" value="PAS-like_dom_sf"/>
</dbReference>
<dbReference type="SMART" id="SM00267">
    <property type="entry name" value="GGDEF"/>
    <property type="match status" value="1"/>
</dbReference>
<dbReference type="KEGG" id="txa:HQN79_04975"/>
<reference evidence="7 8" key="1">
    <citation type="submission" date="2020-05" db="EMBL/GenBank/DDBJ databases">
        <title>Thiomicrorhabdus sediminis sp.nov. and Thiomicrorhabdus xiamenensis sp.nov., novel sulfur-oxidizing bacteria isolated from coastal sediment.</title>
        <authorList>
            <person name="Liu X."/>
        </authorList>
    </citation>
    <scope>NUCLEOTIDE SEQUENCE [LARGE SCALE GENOMIC DNA]</scope>
    <source>
        <strain evidence="7 8">G2</strain>
    </source>
</reference>
<dbReference type="PROSITE" id="PS50112">
    <property type="entry name" value="PAS"/>
    <property type="match status" value="1"/>
</dbReference>
<proteinExistence type="predicted"/>
<dbReference type="InterPro" id="IPR000014">
    <property type="entry name" value="PAS"/>
</dbReference>
<name>A0A7D4TFK8_9GAMM</name>
<dbReference type="PANTHER" id="PTHR45138:SF9">
    <property type="entry name" value="DIGUANYLATE CYCLASE DGCM-RELATED"/>
    <property type="match status" value="1"/>
</dbReference>
<dbReference type="CDD" id="cd01949">
    <property type="entry name" value="GGDEF"/>
    <property type="match status" value="1"/>
</dbReference>
<dbReference type="GO" id="GO:0052621">
    <property type="term" value="F:diguanylate cyclase activity"/>
    <property type="evidence" value="ECO:0007669"/>
    <property type="project" value="UniProtKB-EC"/>
</dbReference>
<sequence length="456" mass="52929">MMPKLLQQGVLSYQQRLAARIRWFVLILFMPVLMLLIFHFLIKENWAMVTAFSISLFGFLASYHFHQKHSDALSSLILLSSLYILYLLSLFAVSEGQQQIYYWVLVLPILNIFINRLIHQLVWLVILLIPLLLPSWFAEGGEFEGSYTNIAVALIVISVMLYFVKEFFLRSEQNIHHLNRELEYQQKIVDSSVPMLKMDLNGEITYASLAISRILGRSVSNIVGKNYTDLKLISLSNDPQVWLSERKFWGGILYSEVGPKSYWLDAMIRPEYDAFSNKTGYLLIAENITRQQSLEKQANHDQLTGALNRRVFDEFIFQTIEEFNRHKDPVCLVLCDIDHFKEVNDTFGHLTGDDILKEFYKIMDESLRQTDSLARWGGEEFAILLPMTNVDQALTVIEKLREKVEEHVWPKNISLTSSFGICQLQQGWSSKEWFEQTDNALYQAKDQGRNRVIVCS</sequence>
<dbReference type="Gene3D" id="3.30.450.20">
    <property type="entry name" value="PAS domain"/>
    <property type="match status" value="1"/>
</dbReference>
<feature type="transmembrane region" description="Helical" evidence="4">
    <location>
        <begin position="99"/>
        <end position="114"/>
    </location>
</feature>
<evidence type="ECO:0000259" key="6">
    <source>
        <dbReference type="PROSITE" id="PS50887"/>
    </source>
</evidence>
<feature type="transmembrane region" description="Helical" evidence="4">
    <location>
        <begin position="46"/>
        <end position="65"/>
    </location>
</feature>
<evidence type="ECO:0000313" key="7">
    <source>
        <dbReference type="EMBL" id="QKI88968.1"/>
    </source>
</evidence>
<dbReference type="FunFam" id="3.30.70.270:FF:000001">
    <property type="entry name" value="Diguanylate cyclase domain protein"/>
    <property type="match status" value="1"/>
</dbReference>
<dbReference type="EC" id="2.7.7.65" evidence="2"/>
<feature type="transmembrane region" description="Helical" evidence="4">
    <location>
        <begin position="72"/>
        <end position="93"/>
    </location>
</feature>
<dbReference type="Proteomes" id="UP000504724">
    <property type="component" value="Chromosome"/>
</dbReference>